<evidence type="ECO:0000259" key="1">
    <source>
        <dbReference type="Pfam" id="PF14479"/>
    </source>
</evidence>
<reference evidence="2 3" key="1">
    <citation type="submission" date="2016-03" db="EMBL/GenBank/DDBJ databases">
        <title>Comparative genomics of Pseudogymnoascus destructans, the fungus causing white-nose syndrome of bats.</title>
        <authorList>
            <person name="Palmer J.M."/>
            <person name="Drees K.P."/>
            <person name="Foster J.T."/>
            <person name="Lindner D.L."/>
        </authorList>
    </citation>
    <scope>NUCLEOTIDE SEQUENCE [LARGE SCALE GENOMIC DNA]</scope>
    <source>
        <strain evidence="2 3">UAMH 10579</strain>
    </source>
</reference>
<dbReference type="Gene3D" id="1.20.120.1020">
    <property type="entry name" value="Prion-inhibition and propagation, HeLo domain"/>
    <property type="match status" value="1"/>
</dbReference>
<keyword evidence="3" id="KW-1185">Reference proteome</keyword>
<dbReference type="Proteomes" id="UP000091956">
    <property type="component" value="Unassembled WGS sequence"/>
</dbReference>
<dbReference type="InterPro" id="IPR029498">
    <property type="entry name" value="HeLo_dom"/>
</dbReference>
<dbReference type="RefSeq" id="XP_018127313.1">
    <property type="nucleotide sequence ID" value="XM_018277737.2"/>
</dbReference>
<dbReference type="AlphaFoldDB" id="A0A1B8GCN8"/>
<accession>A0A1B8GCN8</accession>
<reference evidence="3" key="2">
    <citation type="journal article" date="2018" name="Nat. Commun.">
        <title>Extreme sensitivity to ultraviolet light in the fungal pathogen causing white-nose syndrome of bats.</title>
        <authorList>
            <person name="Palmer J.M."/>
            <person name="Drees K.P."/>
            <person name="Foster J.T."/>
            <person name="Lindner D.L."/>
        </authorList>
    </citation>
    <scope>NUCLEOTIDE SEQUENCE [LARGE SCALE GENOMIC DNA]</scope>
    <source>
        <strain evidence="3">UAMH 10579</strain>
    </source>
</reference>
<dbReference type="OrthoDB" id="20872at2759"/>
<gene>
    <name evidence="2" type="ORF">VE01_08311</name>
</gene>
<dbReference type="InterPro" id="IPR038305">
    <property type="entry name" value="HeLo_sf"/>
</dbReference>
<name>A0A1B8GCN8_9PEZI</name>
<protein>
    <recommendedName>
        <fullName evidence="1">Prion-inhibition and propagation HeLo domain-containing protein</fullName>
    </recommendedName>
</protein>
<evidence type="ECO:0000313" key="3">
    <source>
        <dbReference type="Proteomes" id="UP000091956"/>
    </source>
</evidence>
<evidence type="ECO:0000313" key="2">
    <source>
        <dbReference type="EMBL" id="OBT93580.1"/>
    </source>
</evidence>
<organism evidence="2 3">
    <name type="scientific">Pseudogymnoascus verrucosus</name>
    <dbReference type="NCBI Taxonomy" id="342668"/>
    <lineage>
        <taxon>Eukaryota</taxon>
        <taxon>Fungi</taxon>
        <taxon>Dikarya</taxon>
        <taxon>Ascomycota</taxon>
        <taxon>Pezizomycotina</taxon>
        <taxon>Leotiomycetes</taxon>
        <taxon>Thelebolales</taxon>
        <taxon>Thelebolaceae</taxon>
        <taxon>Pseudogymnoascus</taxon>
    </lineage>
</organism>
<dbReference type="GeneID" id="28841697"/>
<proteinExistence type="predicted"/>
<dbReference type="Pfam" id="PF14479">
    <property type="entry name" value="HeLo"/>
    <property type="match status" value="1"/>
</dbReference>
<dbReference type="EMBL" id="KV460252">
    <property type="protein sequence ID" value="OBT93580.1"/>
    <property type="molecule type" value="Genomic_DNA"/>
</dbReference>
<sequence>MAELAATILGIAGVASVLQNLLQCYKDFTRARNFPKDLTTLMLQATLLDNSTRSWAEAVGLMDRSGAPSNKFLIERPTEKNAKLAAQTLTHIQKLMDDANETLNDYHFSDEPLAFEKVGSSLAKEEENESRHRKLFQKLSRRATRTSTYESSNMVRRRVSWSMIDKEGLEKTLAEVTMLLDRLNTDFKPKDPETQMTVYQSSLENLGVEKEEMQIIASIAVDKVSRAVTAFSMKGYATRATGSTFERIVLNNQAALHQGHFVAPDYAISGEEHLLLSNNLFGVIEARDQTLICIGNQYGGKSPVEMIHERMVAAMGTSSAMNAAWSQFKSSHEAGLKIGMLEIESQKS</sequence>
<feature type="domain" description="Prion-inhibition and propagation HeLo" evidence="1">
    <location>
        <begin position="8"/>
        <end position="212"/>
    </location>
</feature>